<reference evidence="1 2" key="1">
    <citation type="journal article" date="2010" name="Environ. Microbiol.">
        <title>Genomic analysis of oceanic cyanobacterial myoviruses compared with T4-like myoviruses from diverse hosts and environments.</title>
        <authorList>
            <person name="Sullivan M.B."/>
            <person name="Huang K.H."/>
            <person name="Ignacio-Espinoza J.C."/>
            <person name="Berlin A.M."/>
            <person name="Kelly L."/>
            <person name="Weigele P.R."/>
            <person name="DeFrancesco A.S."/>
            <person name="Kern S.E."/>
            <person name="Thompson L.R."/>
            <person name="Young S."/>
            <person name="Yandava C."/>
            <person name="Fu R."/>
            <person name="Krastins B."/>
            <person name="Chase M."/>
            <person name="Sarracino D."/>
            <person name="Osburne M.S."/>
            <person name="Henn M.R."/>
            <person name="Chisholm S.W."/>
        </authorList>
    </citation>
    <scope>NUCLEOTIDE SEQUENCE [LARGE SCALE GENOMIC DNA]</scope>
    <source>
        <strain evidence="1">9303-10a</strain>
    </source>
</reference>
<protein>
    <submittedName>
        <fullName evidence="1">Uncharacterized protein</fullName>
    </submittedName>
</protein>
<dbReference type="EMBL" id="GU071099">
    <property type="protein sequence ID" value="ADO98543.1"/>
    <property type="molecule type" value="Genomic_DNA"/>
</dbReference>
<evidence type="ECO:0000313" key="1">
    <source>
        <dbReference type="EMBL" id="ADO98543.1"/>
    </source>
</evidence>
<dbReference type="GeneID" id="10327785"/>
<proteinExistence type="predicted"/>
<evidence type="ECO:0000313" key="2">
    <source>
        <dbReference type="Proteomes" id="UP000006528"/>
    </source>
</evidence>
<dbReference type="KEGG" id="vg:10327785"/>
<organism evidence="1 2">
    <name type="scientific">Prochlorococcus phage P-RSM4</name>
    <dbReference type="NCBI Taxonomy" id="444862"/>
    <lineage>
        <taxon>Viruses</taxon>
        <taxon>Duplodnaviria</taxon>
        <taxon>Heunggongvirae</taxon>
        <taxon>Uroviricota</taxon>
        <taxon>Caudoviricetes</taxon>
        <taxon>Pantevenvirales</taxon>
        <taxon>Kyanoviridae</taxon>
        <taxon>Thaumasvirus</taxon>
        <taxon>Thaumasvirus stim4</taxon>
    </lineage>
</organism>
<name>E3SM45_9CAUD</name>
<dbReference type="RefSeq" id="YP_004323288.1">
    <property type="nucleotide sequence ID" value="NC_015283.1"/>
</dbReference>
<dbReference type="Proteomes" id="UP000006528">
    <property type="component" value="Segment"/>
</dbReference>
<sequence length="50" mass="6024">MRCWHCDTELIWGGDNDCPYAEEYSFVTNLHCPKCDSYVEVYYPKKDERI</sequence>
<dbReference type="OrthoDB" id="28800at10239"/>
<accession>E3SM45</accession>
<gene>
    <name evidence="1" type="ORF">PRSM4_160</name>
</gene>